<organism evidence="2 3">
    <name type="scientific">Hypholoma sublateritium (strain FD-334 SS-4)</name>
    <dbReference type="NCBI Taxonomy" id="945553"/>
    <lineage>
        <taxon>Eukaryota</taxon>
        <taxon>Fungi</taxon>
        <taxon>Dikarya</taxon>
        <taxon>Basidiomycota</taxon>
        <taxon>Agaricomycotina</taxon>
        <taxon>Agaricomycetes</taxon>
        <taxon>Agaricomycetidae</taxon>
        <taxon>Agaricales</taxon>
        <taxon>Agaricineae</taxon>
        <taxon>Strophariaceae</taxon>
        <taxon>Hypholoma</taxon>
    </lineage>
</organism>
<evidence type="ECO:0000313" key="3">
    <source>
        <dbReference type="Proteomes" id="UP000054270"/>
    </source>
</evidence>
<protein>
    <submittedName>
        <fullName evidence="2">Uncharacterized protein</fullName>
    </submittedName>
</protein>
<dbReference type="AlphaFoldDB" id="A0A0D2NIL6"/>
<evidence type="ECO:0000256" key="1">
    <source>
        <dbReference type="SAM" id="MobiDB-lite"/>
    </source>
</evidence>
<dbReference type="Proteomes" id="UP000054270">
    <property type="component" value="Unassembled WGS sequence"/>
</dbReference>
<keyword evidence="3" id="KW-1185">Reference proteome</keyword>
<dbReference type="OrthoDB" id="2984492at2759"/>
<name>A0A0D2NIL6_HYPSF</name>
<feature type="region of interest" description="Disordered" evidence="1">
    <location>
        <begin position="61"/>
        <end position="88"/>
    </location>
</feature>
<feature type="compositionally biased region" description="Polar residues" evidence="1">
    <location>
        <begin position="27"/>
        <end position="39"/>
    </location>
</feature>
<sequence>MFIVTFLPFANGTNTFPLTGMPPPTNPATGSQPQQAPEVNSAQPILGSNMNAVAHFTVHNPQAPTLPARQPRTGATKMRPSKTSTTPRNLCALEWTTANPKGTCDQFSTYYDGLSAEGKEKWEKLSADAKAAGKTAN</sequence>
<feature type="region of interest" description="Disordered" evidence="1">
    <location>
        <begin position="16"/>
        <end position="39"/>
    </location>
</feature>
<proteinExistence type="predicted"/>
<reference evidence="3" key="1">
    <citation type="submission" date="2014-04" db="EMBL/GenBank/DDBJ databases">
        <title>Evolutionary Origins and Diversification of the Mycorrhizal Mutualists.</title>
        <authorList>
            <consortium name="DOE Joint Genome Institute"/>
            <consortium name="Mycorrhizal Genomics Consortium"/>
            <person name="Kohler A."/>
            <person name="Kuo A."/>
            <person name="Nagy L.G."/>
            <person name="Floudas D."/>
            <person name="Copeland A."/>
            <person name="Barry K.W."/>
            <person name="Cichocki N."/>
            <person name="Veneault-Fourrey C."/>
            <person name="LaButti K."/>
            <person name="Lindquist E.A."/>
            <person name="Lipzen A."/>
            <person name="Lundell T."/>
            <person name="Morin E."/>
            <person name="Murat C."/>
            <person name="Riley R."/>
            <person name="Ohm R."/>
            <person name="Sun H."/>
            <person name="Tunlid A."/>
            <person name="Henrissat B."/>
            <person name="Grigoriev I.V."/>
            <person name="Hibbett D.S."/>
            <person name="Martin F."/>
        </authorList>
    </citation>
    <scope>NUCLEOTIDE SEQUENCE [LARGE SCALE GENOMIC DNA]</scope>
    <source>
        <strain evidence="3">FD-334 SS-4</strain>
    </source>
</reference>
<gene>
    <name evidence="2" type="ORF">HYPSUDRAFT_56943</name>
</gene>
<evidence type="ECO:0000313" key="2">
    <source>
        <dbReference type="EMBL" id="KJA18734.1"/>
    </source>
</evidence>
<dbReference type="EMBL" id="KN817585">
    <property type="protein sequence ID" value="KJA18734.1"/>
    <property type="molecule type" value="Genomic_DNA"/>
</dbReference>
<accession>A0A0D2NIL6</accession>